<keyword evidence="3" id="KW-0812">Transmembrane</keyword>
<keyword evidence="4" id="KW-1133">Transmembrane helix</keyword>
<dbReference type="GO" id="GO:0005254">
    <property type="term" value="F:chloride channel activity"/>
    <property type="evidence" value="ECO:0007669"/>
    <property type="project" value="InterPro"/>
</dbReference>
<dbReference type="GO" id="GO:0016020">
    <property type="term" value="C:membrane"/>
    <property type="evidence" value="ECO:0007669"/>
    <property type="project" value="UniProtKB-SubCell"/>
</dbReference>
<keyword evidence="5" id="KW-0406">Ion transport</keyword>
<comment type="subcellular location">
    <subcellularLocation>
        <location evidence="1">Membrane</location>
        <topology evidence="1">Multi-pass membrane protein</topology>
    </subcellularLocation>
</comment>
<organism evidence="7 8">
    <name type="scientific">Puccinia striiformis f. sp. tritici PST-78</name>
    <dbReference type="NCBI Taxonomy" id="1165861"/>
    <lineage>
        <taxon>Eukaryota</taxon>
        <taxon>Fungi</taxon>
        <taxon>Dikarya</taxon>
        <taxon>Basidiomycota</taxon>
        <taxon>Pucciniomycotina</taxon>
        <taxon>Pucciniomycetes</taxon>
        <taxon>Pucciniales</taxon>
        <taxon>Pucciniaceae</taxon>
        <taxon>Puccinia</taxon>
    </lineage>
</organism>
<evidence type="ECO:0000256" key="4">
    <source>
        <dbReference type="ARBA" id="ARBA00022989"/>
    </source>
</evidence>
<protein>
    <submittedName>
        <fullName evidence="7">Uncharacterized protein</fullName>
    </submittedName>
</protein>
<dbReference type="STRING" id="1165861.A0A0L0V863"/>
<dbReference type="InterPro" id="IPR044669">
    <property type="entry name" value="YneE/VCCN1/2-like"/>
</dbReference>
<name>A0A0L0V863_9BASI</name>
<accession>A0A0L0V863</accession>
<evidence type="ECO:0000256" key="2">
    <source>
        <dbReference type="ARBA" id="ARBA00022448"/>
    </source>
</evidence>
<proteinExistence type="predicted"/>
<gene>
    <name evidence="7" type="ORF">PSTG_11459</name>
</gene>
<evidence type="ECO:0000256" key="3">
    <source>
        <dbReference type="ARBA" id="ARBA00022692"/>
    </source>
</evidence>
<dbReference type="PANTHER" id="PTHR33281:SF21">
    <property type="entry name" value="MEMBRANE PROTEIN"/>
    <property type="match status" value="1"/>
</dbReference>
<dbReference type="AlphaFoldDB" id="A0A0L0V863"/>
<evidence type="ECO:0000256" key="1">
    <source>
        <dbReference type="ARBA" id="ARBA00004141"/>
    </source>
</evidence>
<evidence type="ECO:0000313" key="8">
    <source>
        <dbReference type="Proteomes" id="UP000054564"/>
    </source>
</evidence>
<keyword evidence="6" id="KW-0472">Membrane</keyword>
<evidence type="ECO:0000256" key="5">
    <source>
        <dbReference type="ARBA" id="ARBA00023065"/>
    </source>
</evidence>
<sequence>MTKIPACCCIHLKQCTTLYFWALPLTLVSDLCWALIPFVSIVAFTLVGIDALARECENPFGVDPSDLRLDFICADLQNEVKHLIAKLCSDPEQDIMI</sequence>
<dbReference type="EMBL" id="AJIL01000101">
    <property type="protein sequence ID" value="KNE95194.1"/>
    <property type="molecule type" value="Genomic_DNA"/>
</dbReference>
<evidence type="ECO:0000313" key="7">
    <source>
        <dbReference type="EMBL" id="KNE95194.1"/>
    </source>
</evidence>
<reference evidence="8" key="1">
    <citation type="submission" date="2014-03" db="EMBL/GenBank/DDBJ databases">
        <title>The Genome Sequence of Puccinia striiformis f. sp. tritici PST-78.</title>
        <authorList>
            <consortium name="The Broad Institute Genome Sequencing Platform"/>
            <person name="Cuomo C."/>
            <person name="Hulbert S."/>
            <person name="Chen X."/>
            <person name="Walker B."/>
            <person name="Young S.K."/>
            <person name="Zeng Q."/>
            <person name="Gargeya S."/>
            <person name="Fitzgerald M."/>
            <person name="Haas B."/>
            <person name="Abouelleil A."/>
            <person name="Alvarado L."/>
            <person name="Arachchi H.M."/>
            <person name="Berlin A.M."/>
            <person name="Chapman S.B."/>
            <person name="Goldberg J."/>
            <person name="Griggs A."/>
            <person name="Gujja S."/>
            <person name="Hansen M."/>
            <person name="Howarth C."/>
            <person name="Imamovic A."/>
            <person name="Larimer J."/>
            <person name="McCowan C."/>
            <person name="Montmayeur A."/>
            <person name="Murphy C."/>
            <person name="Neiman D."/>
            <person name="Pearson M."/>
            <person name="Priest M."/>
            <person name="Roberts A."/>
            <person name="Saif S."/>
            <person name="Shea T."/>
            <person name="Sisk P."/>
            <person name="Sykes S."/>
            <person name="Wortman J."/>
            <person name="Nusbaum C."/>
            <person name="Birren B."/>
        </authorList>
    </citation>
    <scope>NUCLEOTIDE SEQUENCE [LARGE SCALE GENOMIC DNA]</scope>
    <source>
        <strain evidence="8">race PST-78</strain>
    </source>
</reference>
<dbReference type="PANTHER" id="PTHR33281">
    <property type="entry name" value="UPF0187 PROTEIN YNEE"/>
    <property type="match status" value="1"/>
</dbReference>
<evidence type="ECO:0000256" key="6">
    <source>
        <dbReference type="ARBA" id="ARBA00023136"/>
    </source>
</evidence>
<dbReference type="Pfam" id="PF25539">
    <property type="entry name" value="Bestrophin_2"/>
    <property type="match status" value="1"/>
</dbReference>
<comment type="caution">
    <text evidence="7">The sequence shown here is derived from an EMBL/GenBank/DDBJ whole genome shotgun (WGS) entry which is preliminary data.</text>
</comment>
<keyword evidence="2" id="KW-0813">Transport</keyword>
<dbReference type="Proteomes" id="UP000054564">
    <property type="component" value="Unassembled WGS sequence"/>
</dbReference>
<keyword evidence="8" id="KW-1185">Reference proteome</keyword>